<dbReference type="Proteomes" id="UP000095192">
    <property type="component" value="Unassembled WGS sequence"/>
</dbReference>
<evidence type="ECO:0000313" key="1">
    <source>
        <dbReference type="EMBL" id="OEH73730.1"/>
    </source>
</evidence>
<dbReference type="EMBL" id="JROU02002250">
    <property type="protein sequence ID" value="OEH73730.1"/>
    <property type="molecule type" value="Genomic_DNA"/>
</dbReference>
<dbReference type="GeneID" id="34617820"/>
<dbReference type="PROSITE" id="PS01358">
    <property type="entry name" value="ZF_RANBP2_1"/>
    <property type="match status" value="1"/>
</dbReference>
<protein>
    <submittedName>
        <fullName evidence="1">Uncharacterized protein</fullName>
    </submittedName>
</protein>
<reference evidence="1 2" key="1">
    <citation type="journal article" date="2016" name="BMC Genomics">
        <title>Comparative genomics reveals Cyclospora cayetanensis possesses coccidia-like metabolism and invasion components but unique surface antigens.</title>
        <authorList>
            <person name="Liu S."/>
            <person name="Wang L."/>
            <person name="Zheng H."/>
            <person name="Xu Z."/>
            <person name="Roellig D.M."/>
            <person name="Li N."/>
            <person name="Frace M.A."/>
            <person name="Tang K."/>
            <person name="Arrowood M.J."/>
            <person name="Moss D.M."/>
            <person name="Zhang L."/>
            <person name="Feng Y."/>
            <person name="Xiao L."/>
        </authorList>
    </citation>
    <scope>NUCLEOTIDE SEQUENCE [LARGE SCALE GENOMIC DNA]</scope>
    <source>
        <strain evidence="1 2">CHN_HEN01</strain>
    </source>
</reference>
<dbReference type="VEuPathDB" id="ToxoDB:cyc_00691"/>
<name>A0A1D3CRA9_9EIME</name>
<dbReference type="OrthoDB" id="333724at2759"/>
<proteinExistence type="predicted"/>
<organism evidence="1 2">
    <name type="scientific">Cyclospora cayetanensis</name>
    <dbReference type="NCBI Taxonomy" id="88456"/>
    <lineage>
        <taxon>Eukaryota</taxon>
        <taxon>Sar</taxon>
        <taxon>Alveolata</taxon>
        <taxon>Apicomplexa</taxon>
        <taxon>Conoidasida</taxon>
        <taxon>Coccidia</taxon>
        <taxon>Eucoccidiorida</taxon>
        <taxon>Eimeriorina</taxon>
        <taxon>Eimeriidae</taxon>
        <taxon>Cyclospora</taxon>
    </lineage>
</organism>
<accession>A0A1D3CRA9</accession>
<dbReference type="GO" id="GO:0008270">
    <property type="term" value="F:zinc ion binding"/>
    <property type="evidence" value="ECO:0007669"/>
    <property type="project" value="UniProtKB-KW"/>
</dbReference>
<dbReference type="InterPro" id="IPR001876">
    <property type="entry name" value="Znf_RanBP2"/>
</dbReference>
<comment type="caution">
    <text evidence="1">The sequence shown here is derived from an EMBL/GenBank/DDBJ whole genome shotgun (WGS) entry which is preliminary data.</text>
</comment>
<dbReference type="AlphaFoldDB" id="A0A1D3CRA9"/>
<sequence length="305" mass="32824">MVRRRRGSSGTSDECLDKHGSGFRSPAHTRRSSPEYTPTVHPVKRALKALKQQSTDDSSSDSSSISSSASRRRGRAKKKSRKNRHGRSRSRSPSSDELTARRHITKKKKTEKKSKSSKNKHKRHHPSSSKGAAFAAPATAVQGRVVGGATNPGGASTAETDEPIVIFDRVSRVFTADARSAREDVGPPLGAPTNNQPQSRELANYRKAFGLSCGNYAFVSDTAALPAAASNAALAAAAVASAAGAPGGPLLTSSLDSTREKGGDREGNRVTPKTHPHLYWSCWKCSALNFKTRHQCHKCNRLFQR</sequence>
<keyword evidence="2" id="KW-1185">Reference proteome</keyword>
<gene>
    <name evidence="1" type="ORF">cyc_00691</name>
</gene>
<dbReference type="VEuPathDB" id="ToxoDB:LOC34617820"/>
<evidence type="ECO:0000313" key="2">
    <source>
        <dbReference type="Proteomes" id="UP000095192"/>
    </source>
</evidence>